<keyword evidence="2" id="KW-1185">Reference proteome</keyword>
<dbReference type="PANTHER" id="PTHR39683:SF4">
    <property type="entry name" value="COENZYME Q-BINDING PROTEIN COQ10 START DOMAIN-CONTAINING PROTEIN"/>
    <property type="match status" value="1"/>
</dbReference>
<dbReference type="Pfam" id="PF10604">
    <property type="entry name" value="Polyketide_cyc2"/>
    <property type="match status" value="1"/>
</dbReference>
<reference evidence="2" key="1">
    <citation type="submission" date="2016-10" db="EMBL/GenBank/DDBJ databases">
        <authorList>
            <person name="Varghese N."/>
            <person name="Submissions S."/>
        </authorList>
    </citation>
    <scope>NUCLEOTIDE SEQUENCE [LARGE SCALE GENOMIC DNA]</scope>
    <source>
        <strain evidence="2">DSM 45459</strain>
    </source>
</reference>
<dbReference type="STRING" id="995062.SAMN04489718_0046"/>
<dbReference type="SUPFAM" id="SSF55961">
    <property type="entry name" value="Bet v1-like"/>
    <property type="match status" value="1"/>
</dbReference>
<proteinExistence type="predicted"/>
<evidence type="ECO:0000313" key="1">
    <source>
        <dbReference type="EMBL" id="SDQ06960.1"/>
    </source>
</evidence>
<dbReference type="PANTHER" id="PTHR39683">
    <property type="entry name" value="CONSERVED PROTEIN TB16.3"/>
    <property type="match status" value="1"/>
</dbReference>
<protein>
    <submittedName>
        <fullName evidence="1">Ribosome association toxin PasT (RatA) of the RatAB toxin-antitoxin module</fullName>
    </submittedName>
</protein>
<name>A0A1H0XVR3_9ACTN</name>
<dbReference type="CDD" id="cd07819">
    <property type="entry name" value="SRPBCC_2"/>
    <property type="match status" value="1"/>
</dbReference>
<dbReference type="InterPro" id="IPR023393">
    <property type="entry name" value="START-like_dom_sf"/>
</dbReference>
<dbReference type="Gene3D" id="3.30.530.20">
    <property type="match status" value="1"/>
</dbReference>
<dbReference type="AlphaFoldDB" id="A0A1H0XVR3"/>
<organism evidence="1 2">
    <name type="scientific">Actinopolyspora saharensis</name>
    <dbReference type="NCBI Taxonomy" id="995062"/>
    <lineage>
        <taxon>Bacteria</taxon>
        <taxon>Bacillati</taxon>
        <taxon>Actinomycetota</taxon>
        <taxon>Actinomycetes</taxon>
        <taxon>Actinopolysporales</taxon>
        <taxon>Actinopolysporaceae</taxon>
        <taxon>Actinopolyspora</taxon>
    </lineage>
</organism>
<evidence type="ECO:0000313" key="2">
    <source>
        <dbReference type="Proteomes" id="UP000199301"/>
    </source>
</evidence>
<sequence length="154" mass="17306">MTCNLPGMVDQSTQSIVIEAPATEIMAVIADFGAYPEWAEAVKETEVLSRYEGGRAERVRFVLDAGVVKDTYTLVYEWGSDELSVSWNLLEGQVQKEQRGSYTLRPLQEGRTEVTYSLAVDLSIPVIGLFKRKAEKMIMDTALKELKRRVEAAR</sequence>
<dbReference type="EMBL" id="FNKO01000001">
    <property type="protein sequence ID" value="SDQ06960.1"/>
    <property type="molecule type" value="Genomic_DNA"/>
</dbReference>
<dbReference type="InterPro" id="IPR019587">
    <property type="entry name" value="Polyketide_cyclase/dehydratase"/>
</dbReference>
<dbReference type="Proteomes" id="UP000199301">
    <property type="component" value="Unassembled WGS sequence"/>
</dbReference>
<accession>A0A1H0XVR3</accession>
<gene>
    <name evidence="1" type="ORF">SAMN04489718_0046</name>
</gene>